<gene>
    <name evidence="1" type="ORF">AV541_03180</name>
</gene>
<name>A0A0X8D8K4_9DEIN</name>
<dbReference type="InterPro" id="IPR009057">
    <property type="entry name" value="Homeodomain-like_sf"/>
</dbReference>
<dbReference type="Gene3D" id="1.10.10.10">
    <property type="entry name" value="Winged helix-like DNA-binding domain superfamily/Winged helix DNA-binding domain"/>
    <property type="match status" value="1"/>
</dbReference>
<reference evidence="1 2" key="1">
    <citation type="submission" date="2016-01" db="EMBL/GenBank/DDBJ databases">
        <title>Genome sequence of Thermus parvatiensis, a thermophile isolated from a hot water spring.</title>
        <authorList>
            <person name="Tripathi C."/>
            <person name="Lal R."/>
        </authorList>
    </citation>
    <scope>NUCLEOTIDE SEQUENCE [LARGE SCALE GENOMIC DNA]</scope>
    <source>
        <strain evidence="1 2">RL</strain>
    </source>
</reference>
<sequence>MPRFSRITHDPRLFGGKATIRGLRLTVAALLRRLAHGERPEDLLRDYPELTLEDIREALAYAAWRLEEEEHALSP</sequence>
<proteinExistence type="predicted"/>
<dbReference type="InterPro" id="IPR036388">
    <property type="entry name" value="WH-like_DNA-bd_sf"/>
</dbReference>
<organism evidence="1 2">
    <name type="scientific">Thermus parvatiensis</name>
    <dbReference type="NCBI Taxonomy" id="456163"/>
    <lineage>
        <taxon>Bacteria</taxon>
        <taxon>Thermotogati</taxon>
        <taxon>Deinococcota</taxon>
        <taxon>Deinococci</taxon>
        <taxon>Thermales</taxon>
        <taxon>Thermaceae</taxon>
        <taxon>Thermus</taxon>
    </lineage>
</organism>
<evidence type="ECO:0000313" key="2">
    <source>
        <dbReference type="Proteomes" id="UP000061630"/>
    </source>
</evidence>
<dbReference type="SUPFAM" id="SSF46689">
    <property type="entry name" value="Homeodomain-like"/>
    <property type="match status" value="1"/>
</dbReference>
<dbReference type="RefSeq" id="WP_014629186.1">
    <property type="nucleotide sequence ID" value="NZ_CP014141.1"/>
</dbReference>
<dbReference type="EMBL" id="CP014141">
    <property type="protein sequence ID" value="AMA75273.1"/>
    <property type="molecule type" value="Genomic_DNA"/>
</dbReference>
<protein>
    <recommendedName>
        <fullName evidence="3">Antitoxin</fullName>
    </recommendedName>
</protein>
<dbReference type="AlphaFoldDB" id="A0A0X8D8K4"/>
<accession>A0A0X8D8K4</accession>
<dbReference type="PANTHER" id="PTHR34849:SF3">
    <property type="entry name" value="SSR2962 PROTEIN"/>
    <property type="match status" value="1"/>
</dbReference>
<dbReference type="InterPro" id="IPR007367">
    <property type="entry name" value="DUF433"/>
</dbReference>
<evidence type="ECO:0008006" key="3">
    <source>
        <dbReference type="Google" id="ProtNLM"/>
    </source>
</evidence>
<dbReference type="KEGG" id="tpar:AV541_03180"/>
<dbReference type="Proteomes" id="UP000061630">
    <property type="component" value="Chromosome"/>
</dbReference>
<evidence type="ECO:0000313" key="1">
    <source>
        <dbReference type="EMBL" id="AMA75273.1"/>
    </source>
</evidence>
<dbReference type="PANTHER" id="PTHR34849">
    <property type="entry name" value="SSL5025 PROTEIN"/>
    <property type="match status" value="1"/>
</dbReference>
<dbReference type="Pfam" id="PF04255">
    <property type="entry name" value="DUF433"/>
    <property type="match status" value="1"/>
</dbReference>